<evidence type="ECO:0000256" key="4">
    <source>
        <dbReference type="ARBA" id="ARBA00023027"/>
    </source>
</evidence>
<dbReference type="GO" id="GO:0046294">
    <property type="term" value="P:formaldehyde catabolic process"/>
    <property type="evidence" value="ECO:0007669"/>
    <property type="project" value="TreeGrafter"/>
</dbReference>
<evidence type="ECO:0000256" key="3">
    <source>
        <dbReference type="ARBA" id="ARBA00023002"/>
    </source>
</evidence>
<dbReference type="InterPro" id="IPR011032">
    <property type="entry name" value="GroES-like_sf"/>
</dbReference>
<dbReference type="EMBL" id="CAEZYF010000016">
    <property type="protein sequence ID" value="CAB4734369.1"/>
    <property type="molecule type" value="Genomic_DNA"/>
</dbReference>
<dbReference type="AlphaFoldDB" id="A0A6J6SJJ3"/>
<evidence type="ECO:0000256" key="2">
    <source>
        <dbReference type="ARBA" id="ARBA00022833"/>
    </source>
</evidence>
<feature type="domain" description="Enoyl reductase (ER)" evidence="5">
    <location>
        <begin position="10"/>
        <end position="369"/>
    </location>
</feature>
<dbReference type="InterPro" id="IPR002328">
    <property type="entry name" value="ADH_Zn_CS"/>
</dbReference>
<dbReference type="EMBL" id="CAFBOL010000022">
    <property type="protein sequence ID" value="CAB4985583.1"/>
    <property type="molecule type" value="Genomic_DNA"/>
</dbReference>
<evidence type="ECO:0000313" key="11">
    <source>
        <dbReference type="EMBL" id="CAB4985583.1"/>
    </source>
</evidence>
<keyword evidence="1" id="KW-0479">Metal-binding</keyword>
<keyword evidence="3" id="KW-0560">Oxidoreductase</keyword>
<evidence type="ECO:0000256" key="1">
    <source>
        <dbReference type="ARBA" id="ARBA00022723"/>
    </source>
</evidence>
<dbReference type="InterPro" id="IPR020843">
    <property type="entry name" value="ER"/>
</dbReference>
<dbReference type="PANTHER" id="PTHR43880:SF12">
    <property type="entry name" value="ALCOHOL DEHYDROGENASE CLASS-3"/>
    <property type="match status" value="1"/>
</dbReference>
<dbReference type="InterPro" id="IPR036291">
    <property type="entry name" value="NAD(P)-bd_dom_sf"/>
</dbReference>
<protein>
    <submittedName>
        <fullName evidence="7">Unannotated protein</fullName>
    </submittedName>
</protein>
<sequence length="373" mass="39111">MKTKAAVLWERNTPWVIEEIELDPPKAGEVLVKMVASGMCHSDEHIVTGDLAGVTPEPPVIGGHEGAGIVLEVGPGVYSVAPGDHVVFAFVPACGRCPSCSSGHSNLCDLNGISGYQISDGTSRHHAKGQDLRLAVGGLGTFSHHTVVNEASCVKINPEWPLDKACLLGCGVVTGWGSAVYAADVQPGDMVAVVGIGGIGASAVQGAKLAGASVVTAIDPIEFKREKAMDFGATHTASSIEEALGQLEAVTWNRGYDKVIMTMGVGSSEALGQAFWLGAKRSKIVVTNIHPTSEQSIAIPASLLTLLEKSLVGSIFGSGNPRHDIPKLMELYTRGQLDLDGMVTTTYPLEGINQGYADMYAGKNIRGVLIYEH</sequence>
<evidence type="ECO:0000313" key="6">
    <source>
        <dbReference type="EMBL" id="CAB4364561.1"/>
    </source>
</evidence>
<dbReference type="PANTHER" id="PTHR43880">
    <property type="entry name" value="ALCOHOL DEHYDROGENASE"/>
    <property type="match status" value="1"/>
</dbReference>
<dbReference type="PROSITE" id="PS00059">
    <property type="entry name" value="ADH_ZINC"/>
    <property type="match status" value="1"/>
</dbReference>
<dbReference type="InterPro" id="IPR013149">
    <property type="entry name" value="ADH-like_C"/>
</dbReference>
<dbReference type="InterPro" id="IPR013154">
    <property type="entry name" value="ADH-like_N"/>
</dbReference>
<dbReference type="EMBL" id="CAFBMT010000026">
    <property type="protein sequence ID" value="CAB4953034.1"/>
    <property type="molecule type" value="Genomic_DNA"/>
</dbReference>
<dbReference type="Pfam" id="PF00107">
    <property type="entry name" value="ADH_zinc_N"/>
    <property type="match status" value="1"/>
</dbReference>
<dbReference type="SMART" id="SM00829">
    <property type="entry name" value="PKS_ER"/>
    <property type="match status" value="1"/>
</dbReference>
<evidence type="ECO:0000259" key="5">
    <source>
        <dbReference type="SMART" id="SM00829"/>
    </source>
</evidence>
<keyword evidence="4" id="KW-0520">NAD</keyword>
<reference evidence="7" key="1">
    <citation type="submission" date="2020-05" db="EMBL/GenBank/DDBJ databases">
        <authorList>
            <person name="Chiriac C."/>
            <person name="Salcher M."/>
            <person name="Ghai R."/>
            <person name="Kavagutti S V."/>
        </authorList>
    </citation>
    <scope>NUCLEOTIDE SEQUENCE</scope>
</reference>
<organism evidence="7">
    <name type="scientific">freshwater metagenome</name>
    <dbReference type="NCBI Taxonomy" id="449393"/>
    <lineage>
        <taxon>unclassified sequences</taxon>
        <taxon>metagenomes</taxon>
        <taxon>ecological metagenomes</taxon>
    </lineage>
</organism>
<evidence type="ECO:0000313" key="10">
    <source>
        <dbReference type="EMBL" id="CAB4953034.1"/>
    </source>
</evidence>
<dbReference type="Pfam" id="PF08240">
    <property type="entry name" value="ADH_N"/>
    <property type="match status" value="1"/>
</dbReference>
<evidence type="ECO:0000313" key="9">
    <source>
        <dbReference type="EMBL" id="CAB4852285.1"/>
    </source>
</evidence>
<dbReference type="GO" id="GO:0005829">
    <property type="term" value="C:cytosol"/>
    <property type="evidence" value="ECO:0007669"/>
    <property type="project" value="TreeGrafter"/>
</dbReference>
<dbReference type="EMBL" id="CAFAAV010000083">
    <property type="protein sequence ID" value="CAB4818739.1"/>
    <property type="molecule type" value="Genomic_DNA"/>
</dbReference>
<keyword evidence="2" id="KW-0862">Zinc</keyword>
<evidence type="ECO:0000313" key="8">
    <source>
        <dbReference type="EMBL" id="CAB4818739.1"/>
    </source>
</evidence>
<accession>A0A6J6SJJ3</accession>
<dbReference type="Gene3D" id="3.90.180.10">
    <property type="entry name" value="Medium-chain alcohol dehydrogenases, catalytic domain"/>
    <property type="match status" value="1"/>
</dbReference>
<dbReference type="GO" id="GO:0051903">
    <property type="term" value="F:S-(hydroxymethyl)glutathione dehydrogenase [NAD(P)+] activity"/>
    <property type="evidence" value="ECO:0007669"/>
    <property type="project" value="TreeGrafter"/>
</dbReference>
<dbReference type="EMBL" id="CAESGF010000015">
    <property type="protein sequence ID" value="CAB4364561.1"/>
    <property type="molecule type" value="Genomic_DNA"/>
</dbReference>
<dbReference type="InterPro" id="IPR023921">
    <property type="entry name" value="ADH_Zn_actinomycetes"/>
</dbReference>
<dbReference type="NCBIfam" id="TIGR03989">
    <property type="entry name" value="Rxyl_3153"/>
    <property type="match status" value="1"/>
</dbReference>
<dbReference type="SUPFAM" id="SSF51735">
    <property type="entry name" value="NAD(P)-binding Rossmann-fold domains"/>
    <property type="match status" value="1"/>
</dbReference>
<name>A0A6J6SJJ3_9ZZZZ</name>
<dbReference type="Gene3D" id="3.40.50.720">
    <property type="entry name" value="NAD(P)-binding Rossmann-like Domain"/>
    <property type="match status" value="1"/>
</dbReference>
<gene>
    <name evidence="7" type="ORF">UFOPK2656_02365</name>
    <name evidence="8" type="ORF">UFOPK3099_01258</name>
    <name evidence="9" type="ORF">UFOPK3267_02000</name>
    <name evidence="10" type="ORF">UFOPK3651_02984</name>
    <name evidence="11" type="ORF">UFOPK3931_01112</name>
    <name evidence="6" type="ORF">UFOPK4189_02320</name>
</gene>
<proteinExistence type="predicted"/>
<dbReference type="EMBL" id="CAFBIY010000121">
    <property type="protein sequence ID" value="CAB4852285.1"/>
    <property type="molecule type" value="Genomic_DNA"/>
</dbReference>
<evidence type="ECO:0000313" key="7">
    <source>
        <dbReference type="EMBL" id="CAB4734369.1"/>
    </source>
</evidence>
<dbReference type="SUPFAM" id="SSF50129">
    <property type="entry name" value="GroES-like"/>
    <property type="match status" value="2"/>
</dbReference>
<dbReference type="CDD" id="cd08279">
    <property type="entry name" value="Zn_ADH_class_III"/>
    <property type="match status" value="1"/>
</dbReference>
<dbReference type="GO" id="GO:0008270">
    <property type="term" value="F:zinc ion binding"/>
    <property type="evidence" value="ECO:0007669"/>
    <property type="project" value="InterPro"/>
</dbReference>